<dbReference type="VEuPathDB" id="FungiDB:SDRG_12096"/>
<feature type="transmembrane region" description="Helical" evidence="1">
    <location>
        <begin position="47"/>
        <end position="68"/>
    </location>
</feature>
<dbReference type="RefSeq" id="XP_008616378.1">
    <property type="nucleotide sequence ID" value="XM_008618156.1"/>
</dbReference>
<reference evidence="2 3" key="1">
    <citation type="submission" date="2012-04" db="EMBL/GenBank/DDBJ databases">
        <title>The Genome Sequence of Saprolegnia declina VS20.</title>
        <authorList>
            <consortium name="The Broad Institute Genome Sequencing Platform"/>
            <person name="Russ C."/>
            <person name="Nusbaum C."/>
            <person name="Tyler B."/>
            <person name="van West P."/>
            <person name="Dieguez-Uribeondo J."/>
            <person name="de Bruijn I."/>
            <person name="Tripathy S."/>
            <person name="Jiang R."/>
            <person name="Young S.K."/>
            <person name="Zeng Q."/>
            <person name="Gargeya S."/>
            <person name="Fitzgerald M."/>
            <person name="Haas B."/>
            <person name="Abouelleil A."/>
            <person name="Alvarado L."/>
            <person name="Arachchi H.M."/>
            <person name="Berlin A."/>
            <person name="Chapman S.B."/>
            <person name="Goldberg J."/>
            <person name="Griggs A."/>
            <person name="Gujja S."/>
            <person name="Hansen M."/>
            <person name="Howarth C."/>
            <person name="Imamovic A."/>
            <person name="Larimer J."/>
            <person name="McCowen C."/>
            <person name="Montmayeur A."/>
            <person name="Murphy C."/>
            <person name="Neiman D."/>
            <person name="Pearson M."/>
            <person name="Priest M."/>
            <person name="Roberts A."/>
            <person name="Saif S."/>
            <person name="Shea T."/>
            <person name="Sisk P."/>
            <person name="Sykes S."/>
            <person name="Wortman J."/>
            <person name="Nusbaum C."/>
            <person name="Birren B."/>
        </authorList>
    </citation>
    <scope>NUCLEOTIDE SEQUENCE [LARGE SCALE GENOMIC DNA]</scope>
    <source>
        <strain evidence="2 3">VS20</strain>
    </source>
</reference>
<dbReference type="EMBL" id="JH767177">
    <property type="protein sequence ID" value="EQC30246.1"/>
    <property type="molecule type" value="Genomic_DNA"/>
</dbReference>
<dbReference type="AlphaFoldDB" id="T0Q6K7"/>
<keyword evidence="1" id="KW-0812">Transmembrane</keyword>
<keyword evidence="1" id="KW-1133">Transmembrane helix</keyword>
<dbReference type="Proteomes" id="UP000030762">
    <property type="component" value="Unassembled WGS sequence"/>
</dbReference>
<gene>
    <name evidence="2" type="ORF">SDRG_12096</name>
</gene>
<evidence type="ECO:0000313" key="2">
    <source>
        <dbReference type="EMBL" id="EQC30246.1"/>
    </source>
</evidence>
<keyword evidence="3" id="KW-1185">Reference proteome</keyword>
<dbReference type="OrthoDB" id="162496at2759"/>
<evidence type="ECO:0000256" key="1">
    <source>
        <dbReference type="SAM" id="Phobius"/>
    </source>
</evidence>
<proteinExistence type="predicted"/>
<dbReference type="InParanoid" id="T0Q6K7"/>
<organism evidence="2 3">
    <name type="scientific">Saprolegnia diclina (strain VS20)</name>
    <dbReference type="NCBI Taxonomy" id="1156394"/>
    <lineage>
        <taxon>Eukaryota</taxon>
        <taxon>Sar</taxon>
        <taxon>Stramenopiles</taxon>
        <taxon>Oomycota</taxon>
        <taxon>Saprolegniomycetes</taxon>
        <taxon>Saprolegniales</taxon>
        <taxon>Saprolegniaceae</taxon>
        <taxon>Saprolegnia</taxon>
    </lineage>
</organism>
<keyword evidence="1" id="KW-0472">Membrane</keyword>
<sequence>MRSAPTLPTEEMDHTKYHSSVVKLSRRSSTKARHFRVLERSVRVIDLFVNVYSITAFVLTSSLFDLLLMRQGVFHDDVLDGVYDFAPLTANDHIILDLMHNATESKYMGTATAAMATRAGGNTSSWCSRIHNTLGVSYHTVYNGDGVTRRFLRYAHVNLPVSCTGWTVAPGGAVDAPRLLAVDDARRSYGHSYLNCTDPRYYLPVFGASQNLSSFRFRAGYIVAQQHYAGATYGVVTHLSKCTAIKLDNDSTLYKVVPFPDGDTNDEVNMLFSRKNVLISSSSLCCSASSFGRPTGS</sequence>
<name>T0Q6K7_SAPDV</name>
<accession>T0Q6K7</accession>
<protein>
    <submittedName>
        <fullName evidence="2">Uncharacterized protein</fullName>
    </submittedName>
</protein>
<evidence type="ECO:0000313" key="3">
    <source>
        <dbReference type="Proteomes" id="UP000030762"/>
    </source>
</evidence>
<dbReference type="GeneID" id="19952823"/>